<evidence type="ECO:0000313" key="3">
    <source>
        <dbReference type="Proteomes" id="UP000198832"/>
    </source>
</evidence>
<evidence type="ECO:0000259" key="1">
    <source>
        <dbReference type="Pfam" id="PF03061"/>
    </source>
</evidence>
<dbReference type="CDD" id="cd00586">
    <property type="entry name" value="4HBT"/>
    <property type="match status" value="1"/>
</dbReference>
<protein>
    <submittedName>
        <fullName evidence="2">Acyl-CoA thioester hydrolase</fullName>
    </submittedName>
</protein>
<dbReference type="Proteomes" id="UP000198832">
    <property type="component" value="Unassembled WGS sequence"/>
</dbReference>
<dbReference type="SUPFAM" id="SSF54637">
    <property type="entry name" value="Thioesterase/thiol ester dehydrase-isomerase"/>
    <property type="match status" value="1"/>
</dbReference>
<dbReference type="RefSeq" id="WP_217645309.1">
    <property type="nucleotide sequence ID" value="NZ_FOLB01000008.1"/>
</dbReference>
<dbReference type="InterPro" id="IPR006683">
    <property type="entry name" value="Thioestr_dom"/>
</dbReference>
<accession>A0A1I1K9C2</accession>
<dbReference type="Pfam" id="PF03061">
    <property type="entry name" value="4HBT"/>
    <property type="match status" value="1"/>
</dbReference>
<feature type="domain" description="Thioesterase" evidence="1">
    <location>
        <begin position="34"/>
        <end position="109"/>
    </location>
</feature>
<dbReference type="GO" id="GO:0016787">
    <property type="term" value="F:hydrolase activity"/>
    <property type="evidence" value="ECO:0007669"/>
    <property type="project" value="UniProtKB-KW"/>
</dbReference>
<sequence>MSVPEPTTGATTEHGRPRAVLRTRVEWIDTDAAGIYHNSTVMRFVEAAEASLMRERGLDGYFPVAPRVRFEVDFEAPLFFGQDVTTVVELARLGTSSMRFEFEVWGEEHDGRPRGRAARGAYVTVHIGTNHAGAGHRDGAGSVPWPVEWVAALGGTGEADGSAEASRA</sequence>
<name>A0A1I1K9C2_9ACTN</name>
<organism evidence="2 3">
    <name type="scientific">Nocardioides terrae</name>
    <dbReference type="NCBI Taxonomy" id="574651"/>
    <lineage>
        <taxon>Bacteria</taxon>
        <taxon>Bacillati</taxon>
        <taxon>Actinomycetota</taxon>
        <taxon>Actinomycetes</taxon>
        <taxon>Propionibacteriales</taxon>
        <taxon>Nocardioidaceae</taxon>
        <taxon>Nocardioides</taxon>
    </lineage>
</organism>
<dbReference type="EMBL" id="FOLB01000008">
    <property type="protein sequence ID" value="SFC57135.1"/>
    <property type="molecule type" value="Genomic_DNA"/>
</dbReference>
<keyword evidence="2" id="KW-0378">Hydrolase</keyword>
<evidence type="ECO:0000313" key="2">
    <source>
        <dbReference type="EMBL" id="SFC57135.1"/>
    </source>
</evidence>
<dbReference type="STRING" id="574651.SAMN04487968_10838"/>
<gene>
    <name evidence="2" type="ORF">SAMN04487968_10838</name>
</gene>
<dbReference type="InterPro" id="IPR029069">
    <property type="entry name" value="HotDog_dom_sf"/>
</dbReference>
<proteinExistence type="predicted"/>
<keyword evidence="3" id="KW-1185">Reference proteome</keyword>
<dbReference type="AlphaFoldDB" id="A0A1I1K9C2"/>
<reference evidence="2 3" key="1">
    <citation type="submission" date="2016-10" db="EMBL/GenBank/DDBJ databases">
        <authorList>
            <person name="de Groot N.N."/>
        </authorList>
    </citation>
    <scope>NUCLEOTIDE SEQUENCE [LARGE SCALE GENOMIC DNA]</scope>
    <source>
        <strain evidence="2 3">CGMCC 1.7056</strain>
    </source>
</reference>
<dbReference type="Gene3D" id="3.10.129.10">
    <property type="entry name" value="Hotdog Thioesterase"/>
    <property type="match status" value="1"/>
</dbReference>